<feature type="non-terminal residue" evidence="1">
    <location>
        <position position="56"/>
    </location>
</feature>
<protein>
    <submittedName>
        <fullName evidence="1">Uncharacterized protein</fullName>
    </submittedName>
</protein>
<evidence type="ECO:0000313" key="1">
    <source>
        <dbReference type="EMBL" id="KAJ2786316.1"/>
    </source>
</evidence>
<comment type="caution">
    <text evidence="1">The sequence shown here is derived from an EMBL/GenBank/DDBJ whole genome shotgun (WGS) entry which is preliminary data.</text>
</comment>
<proteinExistence type="predicted"/>
<sequence length="56" mass="6682">HGRPLLALGIRQCRRIYPHWHGARHHPRRVYQRSHYPRPVRNHHCGAPVGRQHSVL</sequence>
<gene>
    <name evidence="1" type="ORF">GGI18_003283</name>
</gene>
<reference evidence="1" key="1">
    <citation type="submission" date="2022-07" db="EMBL/GenBank/DDBJ databases">
        <title>Phylogenomic reconstructions and comparative analyses of Kickxellomycotina fungi.</title>
        <authorList>
            <person name="Reynolds N.K."/>
            <person name="Stajich J.E."/>
            <person name="Barry K."/>
            <person name="Grigoriev I.V."/>
            <person name="Crous P."/>
            <person name="Smith M.E."/>
        </authorList>
    </citation>
    <scope>NUCLEOTIDE SEQUENCE</scope>
    <source>
        <strain evidence="1">BCRC 34191</strain>
    </source>
</reference>
<organism evidence="1 2">
    <name type="scientific">Coemansia linderi</name>
    <dbReference type="NCBI Taxonomy" id="2663919"/>
    <lineage>
        <taxon>Eukaryota</taxon>
        <taxon>Fungi</taxon>
        <taxon>Fungi incertae sedis</taxon>
        <taxon>Zoopagomycota</taxon>
        <taxon>Kickxellomycotina</taxon>
        <taxon>Kickxellomycetes</taxon>
        <taxon>Kickxellales</taxon>
        <taxon>Kickxellaceae</taxon>
        <taxon>Coemansia</taxon>
    </lineage>
</organism>
<name>A0ACC1KCZ5_9FUNG</name>
<feature type="non-terminal residue" evidence="1">
    <location>
        <position position="1"/>
    </location>
</feature>
<dbReference type="Proteomes" id="UP001140066">
    <property type="component" value="Unassembled WGS sequence"/>
</dbReference>
<dbReference type="EMBL" id="JANBUK010001083">
    <property type="protein sequence ID" value="KAJ2786316.1"/>
    <property type="molecule type" value="Genomic_DNA"/>
</dbReference>
<evidence type="ECO:0000313" key="2">
    <source>
        <dbReference type="Proteomes" id="UP001140066"/>
    </source>
</evidence>
<accession>A0ACC1KCZ5</accession>
<keyword evidence="2" id="KW-1185">Reference proteome</keyword>